<accession>A0A1D8TXR2</accession>
<protein>
    <recommendedName>
        <fullName evidence="2">Bacteriophage T5 Orf172 DNA-binding domain-containing protein</fullName>
    </recommendedName>
</protein>
<dbReference type="EMBL" id="CP017599">
    <property type="protein sequence ID" value="AOX02432.1"/>
    <property type="molecule type" value="Genomic_DNA"/>
</dbReference>
<feature type="transmembrane region" description="Helical" evidence="1">
    <location>
        <begin position="126"/>
        <end position="147"/>
    </location>
</feature>
<keyword evidence="1" id="KW-1133">Transmembrane helix</keyword>
<dbReference type="AlphaFoldDB" id="A0A1D8TXR2"/>
<feature type="domain" description="Bacteriophage T5 Orf172 DNA-binding" evidence="2">
    <location>
        <begin position="14"/>
        <end position="93"/>
    </location>
</feature>
<organism evidence="3 4">
    <name type="scientific">Moorena producens PAL-8-15-08-1</name>
    <dbReference type="NCBI Taxonomy" id="1458985"/>
    <lineage>
        <taxon>Bacteria</taxon>
        <taxon>Bacillati</taxon>
        <taxon>Cyanobacteriota</taxon>
        <taxon>Cyanophyceae</taxon>
        <taxon>Coleofasciculales</taxon>
        <taxon>Coleofasciculaceae</taxon>
        <taxon>Moorena</taxon>
    </lineage>
</organism>
<dbReference type="Proteomes" id="UP000177870">
    <property type="component" value="Chromosome"/>
</dbReference>
<evidence type="ECO:0000259" key="2">
    <source>
        <dbReference type="SMART" id="SM00974"/>
    </source>
</evidence>
<reference evidence="4" key="1">
    <citation type="submission" date="2016-10" db="EMBL/GenBank/DDBJ databases">
        <title>Comparative genomics uncovers the prolific and rare metabolic potential of the cyanobacterial genus Moorea.</title>
        <authorList>
            <person name="Leao T."/>
            <person name="Castelao G."/>
            <person name="Korobeynikov A."/>
            <person name="Monroe E.A."/>
            <person name="Podell S."/>
            <person name="Glukhov E."/>
            <person name="Allen E."/>
            <person name="Gerwick W.H."/>
            <person name="Gerwick L."/>
        </authorList>
    </citation>
    <scope>NUCLEOTIDE SEQUENCE [LARGE SCALE GENOMIC DNA]</scope>
    <source>
        <strain evidence="4">PAL-8-15-08-1</strain>
    </source>
</reference>
<name>A0A1D8TXR2_9CYAN</name>
<evidence type="ECO:0000313" key="4">
    <source>
        <dbReference type="Proteomes" id="UP000177870"/>
    </source>
</evidence>
<dbReference type="Pfam" id="PF13455">
    <property type="entry name" value="MUG113"/>
    <property type="match status" value="1"/>
</dbReference>
<keyword evidence="1" id="KW-0472">Membrane</keyword>
<dbReference type="InterPro" id="IPR018306">
    <property type="entry name" value="Phage_T5_Orf172_DNA-bd"/>
</dbReference>
<sequence>MGYVYLIVQLEPNQQPTGLYKIGKTSKTPEERLAQLRTSSTFDLEVYHWIRCLDYSAVEKDLHRKFEYFRWNYGGREWFNFRDYDIDDVVEEMNSYVEDPAPTEPVYYSSEESDSTYSYWKESESIYEYIGAAILLFMLGLGVWGIASINNQPSLTKDQRNYHAAWNVFSRKNMDSFEQYTQAQEKFKKLADSSSNECVKKYGEDMVAVISQSKTFLNSTGGNYVQAWKRFEFLGKQVWPKQPVCNRIMTGIRQKIN</sequence>
<evidence type="ECO:0000313" key="3">
    <source>
        <dbReference type="EMBL" id="AOX02432.1"/>
    </source>
</evidence>
<proteinExistence type="predicted"/>
<evidence type="ECO:0000256" key="1">
    <source>
        <dbReference type="SAM" id="Phobius"/>
    </source>
</evidence>
<gene>
    <name evidence="3" type="ORF">BJP34_25990</name>
</gene>
<keyword evidence="1" id="KW-0812">Transmembrane</keyword>
<dbReference type="SMART" id="SM00974">
    <property type="entry name" value="T5orf172"/>
    <property type="match status" value="1"/>
</dbReference>
<dbReference type="KEGG" id="mpro:BJP34_25990"/>